<feature type="domain" description="NTP pyrophosphohydrolase MazG-like" evidence="1">
    <location>
        <begin position="24"/>
        <end position="82"/>
    </location>
</feature>
<dbReference type="AlphaFoldDB" id="A0AAW9A607"/>
<dbReference type="Proteomes" id="UP001271648">
    <property type="component" value="Unassembled WGS sequence"/>
</dbReference>
<dbReference type="SUPFAM" id="SSF101386">
    <property type="entry name" value="all-alpha NTP pyrophosphatases"/>
    <property type="match status" value="1"/>
</dbReference>
<evidence type="ECO:0000313" key="2">
    <source>
        <dbReference type="EMBL" id="MDW0116003.1"/>
    </source>
</evidence>
<proteinExistence type="predicted"/>
<gene>
    <name evidence="2" type="ORF">QTL97_03475</name>
</gene>
<dbReference type="InterPro" id="IPR004518">
    <property type="entry name" value="MazG-like_dom"/>
</dbReference>
<organism evidence="2 3">
    <name type="scientific">Sporosarcina thermotolerans</name>
    <dbReference type="NCBI Taxonomy" id="633404"/>
    <lineage>
        <taxon>Bacteria</taxon>
        <taxon>Bacillati</taxon>
        <taxon>Bacillota</taxon>
        <taxon>Bacilli</taxon>
        <taxon>Bacillales</taxon>
        <taxon>Caryophanaceae</taxon>
        <taxon>Sporosarcina</taxon>
    </lineage>
</organism>
<evidence type="ECO:0000259" key="1">
    <source>
        <dbReference type="Pfam" id="PF03819"/>
    </source>
</evidence>
<name>A0AAW9A607_9BACL</name>
<comment type="caution">
    <text evidence="2">The sequence shown here is derived from an EMBL/GenBank/DDBJ whole genome shotgun (WGS) entry which is preliminary data.</text>
</comment>
<dbReference type="Gene3D" id="1.10.287.1080">
    <property type="entry name" value="MazG-like"/>
    <property type="match status" value="1"/>
</dbReference>
<accession>A0AAW9A607</accession>
<dbReference type="EMBL" id="JAUBDJ010000001">
    <property type="protein sequence ID" value="MDW0116003.1"/>
    <property type="molecule type" value="Genomic_DNA"/>
</dbReference>
<keyword evidence="3" id="KW-1185">Reference proteome</keyword>
<dbReference type="Pfam" id="PF03819">
    <property type="entry name" value="MazG"/>
    <property type="match status" value="1"/>
</dbReference>
<sequence>MDQLTFQALQSYLSLKYKEGRTSTGLFMKLVEEIGEVAEVLNQQEGRKSMSSDASLERELVDVIHYAVAIASINQIDLTKAIIEKDEQAAIKYNQSPNLKEFLKQELK</sequence>
<evidence type="ECO:0000313" key="3">
    <source>
        <dbReference type="Proteomes" id="UP001271648"/>
    </source>
</evidence>
<protein>
    <submittedName>
        <fullName evidence="2">MazG nucleotide pyrophosphohydrolase domain-containing protein</fullName>
    </submittedName>
</protein>
<dbReference type="RefSeq" id="WP_317940215.1">
    <property type="nucleotide sequence ID" value="NZ_JAUBDJ010000001.1"/>
</dbReference>
<reference evidence="2 3" key="1">
    <citation type="submission" date="2023-06" db="EMBL/GenBank/DDBJ databases">
        <title>Sporosarcina sp. nov., isolated from Korean traditional fermented seafood 'Jeotgal'.</title>
        <authorList>
            <person name="Yang A.I."/>
            <person name="Shin N.-R."/>
        </authorList>
    </citation>
    <scope>NUCLEOTIDE SEQUENCE [LARGE SCALE GENOMIC DNA]</scope>
    <source>
        <strain evidence="2 3">KCTC43456</strain>
    </source>
</reference>